<evidence type="ECO:0000256" key="1">
    <source>
        <dbReference type="SAM" id="SignalP"/>
    </source>
</evidence>
<organism evidence="3 4">
    <name type="scientific">Aspergillus udagawae</name>
    <dbReference type="NCBI Taxonomy" id="91492"/>
    <lineage>
        <taxon>Eukaryota</taxon>
        <taxon>Fungi</taxon>
        <taxon>Dikarya</taxon>
        <taxon>Ascomycota</taxon>
        <taxon>Pezizomycotina</taxon>
        <taxon>Eurotiomycetes</taxon>
        <taxon>Eurotiomycetidae</taxon>
        <taxon>Eurotiales</taxon>
        <taxon>Aspergillaceae</taxon>
        <taxon>Aspergillus</taxon>
        <taxon>Aspergillus subgen. Fumigati</taxon>
    </lineage>
</organism>
<dbReference type="EMBL" id="BLKC01000042">
    <property type="protein sequence ID" value="GFF40790.1"/>
    <property type="molecule type" value="Genomic_DNA"/>
</dbReference>
<dbReference type="InterPro" id="IPR037459">
    <property type="entry name" value="RhgT-like"/>
</dbReference>
<keyword evidence="1" id="KW-0732">Signal</keyword>
<dbReference type="CDD" id="cd01821">
    <property type="entry name" value="Rhamnogalacturan_acetylesterase_like"/>
    <property type="match status" value="1"/>
</dbReference>
<evidence type="ECO:0000313" key="4">
    <source>
        <dbReference type="Proteomes" id="UP000465221"/>
    </source>
</evidence>
<name>A0A8H3RWQ5_9EURO</name>
<comment type="caution">
    <text evidence="3">The sequence shown here is derived from an EMBL/GenBank/DDBJ whole genome shotgun (WGS) entry which is preliminary data.</text>
</comment>
<gene>
    <name evidence="3" type="ORF">IFM46972_06331</name>
</gene>
<dbReference type="GO" id="GO:0016787">
    <property type="term" value="F:hydrolase activity"/>
    <property type="evidence" value="ECO:0007669"/>
    <property type="project" value="InterPro"/>
</dbReference>
<accession>A0A8H3RWQ5</accession>
<dbReference type="Proteomes" id="UP000465221">
    <property type="component" value="Unassembled WGS sequence"/>
</dbReference>
<feature type="domain" description="SGNH hydrolase-type esterase" evidence="2">
    <location>
        <begin position="40"/>
        <end position="217"/>
    </location>
</feature>
<proteinExistence type="predicted"/>
<dbReference type="PANTHER" id="PTHR43695">
    <property type="entry name" value="PUTATIVE (AFU_ORTHOLOGUE AFUA_2G17250)-RELATED"/>
    <property type="match status" value="1"/>
</dbReference>
<dbReference type="Pfam" id="PF13472">
    <property type="entry name" value="Lipase_GDSL_2"/>
    <property type="match status" value="1"/>
</dbReference>
<feature type="chain" id="PRO_5034757348" evidence="1">
    <location>
        <begin position="24"/>
        <end position="262"/>
    </location>
</feature>
<protein>
    <submittedName>
        <fullName evidence="3">Rhamnogalacturonan acetylesterase RhgT</fullName>
    </submittedName>
</protein>
<dbReference type="PANTHER" id="PTHR43695:SF2">
    <property type="entry name" value="PUTATIVE (AFU_ORTHOLOGUE AFUA_2G17250)-RELATED"/>
    <property type="match status" value="1"/>
</dbReference>
<dbReference type="AlphaFoldDB" id="A0A8H3RWQ5"/>
<dbReference type="InterPro" id="IPR036514">
    <property type="entry name" value="SGNH_hydro_sf"/>
</dbReference>
<sequence length="262" mass="27410">MKFLTICGALQSVLCLLPCSTLATPLARSAASKPAFFLAGDSTTAINGGWGDGFLATLADGSIGTNFAHSGATTASFVAGGYWAKVLDAVKKNKSNYHPYVTIQFGHNDQKSTSGVSISQFTANLEKMVADVRSAGGTPKPKILVTSLSRRSFDNSGHVVLSLANVVAATKAAAKATNCEHVDLNEASTKYLNSIGATNAAKYNLTPKDYTHLDKAGMIVFGNMMGLLLRTSIADSSQIASYIHPRSDVVAAIEAGKFINPS</sequence>
<dbReference type="InterPro" id="IPR013830">
    <property type="entry name" value="SGNH_hydro"/>
</dbReference>
<evidence type="ECO:0000259" key="2">
    <source>
        <dbReference type="Pfam" id="PF13472"/>
    </source>
</evidence>
<reference evidence="3 4" key="1">
    <citation type="submission" date="2020-01" db="EMBL/GenBank/DDBJ databases">
        <title>Draft genome sequence of Aspergillus udagawae IFM 46972.</title>
        <authorList>
            <person name="Takahashi H."/>
            <person name="Yaguchi T."/>
        </authorList>
    </citation>
    <scope>NUCLEOTIDE SEQUENCE [LARGE SCALE GENOMIC DNA]</scope>
    <source>
        <strain evidence="3 4">IFM 46972</strain>
    </source>
</reference>
<feature type="signal peptide" evidence="1">
    <location>
        <begin position="1"/>
        <end position="23"/>
    </location>
</feature>
<evidence type="ECO:0000313" key="3">
    <source>
        <dbReference type="EMBL" id="GFF40790.1"/>
    </source>
</evidence>
<dbReference type="SUPFAM" id="SSF52266">
    <property type="entry name" value="SGNH hydrolase"/>
    <property type="match status" value="1"/>
</dbReference>
<dbReference type="Gene3D" id="3.40.50.1110">
    <property type="entry name" value="SGNH hydrolase"/>
    <property type="match status" value="1"/>
</dbReference>